<dbReference type="Gene3D" id="3.50.50.60">
    <property type="entry name" value="FAD/NAD(P)-binding domain"/>
    <property type="match status" value="1"/>
</dbReference>
<proteinExistence type="predicted"/>
<dbReference type="RefSeq" id="WP_204059751.1">
    <property type="nucleotide sequence ID" value="NZ_BAAAGP010000006.1"/>
</dbReference>
<organism evidence="1 2">
    <name type="scientific">Microbispora corallina</name>
    <dbReference type="NCBI Taxonomy" id="83302"/>
    <lineage>
        <taxon>Bacteria</taxon>
        <taxon>Bacillati</taxon>
        <taxon>Actinomycetota</taxon>
        <taxon>Actinomycetes</taxon>
        <taxon>Streptosporangiales</taxon>
        <taxon>Streptosporangiaceae</taxon>
        <taxon>Microbispora</taxon>
    </lineage>
</organism>
<evidence type="ECO:0000313" key="1">
    <source>
        <dbReference type="EMBL" id="GIH42556.1"/>
    </source>
</evidence>
<protein>
    <submittedName>
        <fullName evidence="1">Uncharacterized protein</fullName>
    </submittedName>
</protein>
<gene>
    <name evidence="1" type="ORF">Mco01_55560</name>
</gene>
<dbReference type="EMBL" id="BOOC01000031">
    <property type="protein sequence ID" value="GIH42556.1"/>
    <property type="molecule type" value="Genomic_DNA"/>
</dbReference>
<accession>A0ABQ4G655</accession>
<reference evidence="1 2" key="1">
    <citation type="submission" date="2021-01" db="EMBL/GenBank/DDBJ databases">
        <title>Whole genome shotgun sequence of Microbispora corallina NBRC 16416.</title>
        <authorList>
            <person name="Komaki H."/>
            <person name="Tamura T."/>
        </authorList>
    </citation>
    <scope>NUCLEOTIDE SEQUENCE [LARGE SCALE GENOMIC DNA]</scope>
    <source>
        <strain evidence="1 2">NBRC 16416</strain>
    </source>
</reference>
<comment type="caution">
    <text evidence="1">The sequence shown here is derived from an EMBL/GenBank/DDBJ whole genome shotgun (WGS) entry which is preliminary data.</text>
</comment>
<dbReference type="Gene3D" id="3.30.410.10">
    <property type="entry name" value="Cholesterol Oxidase, domain 2"/>
    <property type="match status" value="1"/>
</dbReference>
<evidence type="ECO:0000313" key="2">
    <source>
        <dbReference type="Proteomes" id="UP000603904"/>
    </source>
</evidence>
<keyword evidence="2" id="KW-1185">Reference proteome</keyword>
<name>A0ABQ4G655_9ACTN</name>
<sequence length="215" mass="23481">MAVVPRRAYFEEILPSVDADEMYSTYYPRANAGLGVGNVDPDWLEHAECYRYARASRDAALRSGFPTTLVPNVYDFDYMKKEQAGQAPPSALAGEVIYGNNHGKKSLAKTYLPAASATGRLTITTLHRVTAVSPASGSAYQVEMEQLDTSGAVVATKRVITDRVFFAAGSVGTSKLLVAMKARGLLGRVFGCDQWMARARSLIQIIAARRWRPAR</sequence>
<dbReference type="InterPro" id="IPR036188">
    <property type="entry name" value="FAD/NAD-bd_sf"/>
</dbReference>
<dbReference type="SUPFAM" id="SSF51905">
    <property type="entry name" value="FAD/NAD(P)-binding domain"/>
    <property type="match status" value="1"/>
</dbReference>
<dbReference type="Proteomes" id="UP000603904">
    <property type="component" value="Unassembled WGS sequence"/>
</dbReference>